<name>A0A6M3KSJ5_9ZZZZ</name>
<proteinExistence type="predicted"/>
<reference evidence="2" key="1">
    <citation type="submission" date="2020-03" db="EMBL/GenBank/DDBJ databases">
        <title>The deep terrestrial virosphere.</title>
        <authorList>
            <person name="Holmfeldt K."/>
            <person name="Nilsson E."/>
            <person name="Simone D."/>
            <person name="Lopez-Fernandez M."/>
            <person name="Wu X."/>
            <person name="de Brujin I."/>
            <person name="Lundin D."/>
            <person name="Andersson A."/>
            <person name="Bertilsson S."/>
            <person name="Dopson M."/>
        </authorList>
    </citation>
    <scope>NUCLEOTIDE SEQUENCE</scope>
    <source>
        <strain evidence="2">MM415A00199</strain>
        <strain evidence="1">MM415B00346</strain>
    </source>
</reference>
<protein>
    <submittedName>
        <fullName evidence="2">Uncharacterized protein</fullName>
    </submittedName>
</protein>
<dbReference type="EMBL" id="MT141556">
    <property type="protein sequence ID" value="QJA66507.1"/>
    <property type="molecule type" value="Genomic_DNA"/>
</dbReference>
<dbReference type="EMBL" id="MT142528">
    <property type="protein sequence ID" value="QJA84374.1"/>
    <property type="molecule type" value="Genomic_DNA"/>
</dbReference>
<organism evidence="2">
    <name type="scientific">viral metagenome</name>
    <dbReference type="NCBI Taxonomy" id="1070528"/>
    <lineage>
        <taxon>unclassified sequences</taxon>
        <taxon>metagenomes</taxon>
        <taxon>organismal metagenomes</taxon>
    </lineage>
</organism>
<evidence type="ECO:0000313" key="2">
    <source>
        <dbReference type="EMBL" id="QJA84374.1"/>
    </source>
</evidence>
<evidence type="ECO:0000313" key="1">
    <source>
        <dbReference type="EMBL" id="QJA66507.1"/>
    </source>
</evidence>
<sequence length="85" mass="9667">MTKLRACDQCKREPAEWALQYISADKPSFTTLGSHYRGWSIKARLCNVCKEELLAAQPHQSAPDLPSDDDARSRTGTHYLLKEYP</sequence>
<dbReference type="AlphaFoldDB" id="A0A6M3KSJ5"/>
<gene>
    <name evidence="2" type="ORF">MM415A00199_0031</name>
    <name evidence="1" type="ORF">MM415B00346_0017</name>
</gene>
<accession>A0A6M3KSJ5</accession>